<dbReference type="AlphaFoldDB" id="A0A8S3RAM2"/>
<accession>A0A8S3RAM2</accession>
<organism evidence="2 3">
    <name type="scientific">Mytilus edulis</name>
    <name type="common">Blue mussel</name>
    <dbReference type="NCBI Taxonomy" id="6550"/>
    <lineage>
        <taxon>Eukaryota</taxon>
        <taxon>Metazoa</taxon>
        <taxon>Spiralia</taxon>
        <taxon>Lophotrochozoa</taxon>
        <taxon>Mollusca</taxon>
        <taxon>Bivalvia</taxon>
        <taxon>Autobranchia</taxon>
        <taxon>Pteriomorphia</taxon>
        <taxon>Mytilida</taxon>
        <taxon>Mytiloidea</taxon>
        <taxon>Mytilidae</taxon>
        <taxon>Mytilinae</taxon>
        <taxon>Mytilus</taxon>
    </lineage>
</organism>
<evidence type="ECO:0000256" key="1">
    <source>
        <dbReference type="SAM" id="SignalP"/>
    </source>
</evidence>
<gene>
    <name evidence="2" type="ORF">MEDL_18355</name>
</gene>
<reference evidence="2" key="1">
    <citation type="submission" date="2021-03" db="EMBL/GenBank/DDBJ databases">
        <authorList>
            <person name="Bekaert M."/>
        </authorList>
    </citation>
    <scope>NUCLEOTIDE SEQUENCE</scope>
</reference>
<dbReference type="OrthoDB" id="6059867at2759"/>
<dbReference type="Proteomes" id="UP000683360">
    <property type="component" value="Unassembled WGS sequence"/>
</dbReference>
<keyword evidence="1" id="KW-0732">Signal</keyword>
<feature type="signal peptide" evidence="1">
    <location>
        <begin position="1"/>
        <end position="18"/>
    </location>
</feature>
<evidence type="ECO:0000313" key="3">
    <source>
        <dbReference type="Proteomes" id="UP000683360"/>
    </source>
</evidence>
<sequence length="281" mass="31688">MFLTALLICLFYCSEIEASRKDLAMFAVDNNLQKITSALSEIRLELKTLNHKPKSCEDIYTEDNLSPSGDYVIYPLQKAVRVYCSFEGDYGYTFISRKSSGVALNIAKLYSTNKFAKIRLLMSNGEQREVKVENLLAYRNQSTLSFQSNTHQFVPGPTTGTAQLHPFLFLGFLPKSLVQNRNIQGYRAAGKDFTFRNCDSNPNSYITFLDPKHGTFGNLGYTNAFMNGWISSSTVMDYPKYMDNSFYMDWEMHMGGCGGLMTSKVQSIKAALGLPFAIHNE</sequence>
<dbReference type="Gene3D" id="2.60.120.1000">
    <property type="match status" value="1"/>
</dbReference>
<keyword evidence="3" id="KW-1185">Reference proteome</keyword>
<proteinExistence type="predicted"/>
<evidence type="ECO:0008006" key="4">
    <source>
        <dbReference type="Google" id="ProtNLM"/>
    </source>
</evidence>
<feature type="chain" id="PRO_5035751609" description="Fibrinogen C-terminal domain-containing protein" evidence="1">
    <location>
        <begin position="19"/>
        <end position="281"/>
    </location>
</feature>
<comment type="caution">
    <text evidence="2">The sequence shown here is derived from an EMBL/GenBank/DDBJ whole genome shotgun (WGS) entry which is preliminary data.</text>
</comment>
<name>A0A8S3RAM2_MYTED</name>
<dbReference type="SUPFAM" id="SSF56496">
    <property type="entry name" value="Fibrinogen C-terminal domain-like"/>
    <property type="match status" value="1"/>
</dbReference>
<protein>
    <recommendedName>
        <fullName evidence="4">Fibrinogen C-terminal domain-containing protein</fullName>
    </recommendedName>
</protein>
<dbReference type="InterPro" id="IPR036056">
    <property type="entry name" value="Fibrinogen-like_C"/>
</dbReference>
<evidence type="ECO:0000313" key="2">
    <source>
        <dbReference type="EMBL" id="CAG2203915.1"/>
    </source>
</evidence>
<dbReference type="EMBL" id="CAJPWZ010000931">
    <property type="protein sequence ID" value="CAG2203915.1"/>
    <property type="molecule type" value="Genomic_DNA"/>
</dbReference>